<keyword evidence="10 12" id="KW-0472">Membrane</keyword>
<evidence type="ECO:0000256" key="6">
    <source>
        <dbReference type="ARBA" id="ARBA00022729"/>
    </source>
</evidence>
<dbReference type="InterPro" id="IPR000531">
    <property type="entry name" value="Beta-barrel_TonB"/>
</dbReference>
<evidence type="ECO:0000256" key="9">
    <source>
        <dbReference type="ARBA" id="ARBA00023077"/>
    </source>
</evidence>
<evidence type="ECO:0000256" key="10">
    <source>
        <dbReference type="ARBA" id="ARBA00023136"/>
    </source>
</evidence>
<keyword evidence="7" id="KW-0408">Iron</keyword>
<keyword evidence="9 13" id="KW-0798">TonB box</keyword>
<evidence type="ECO:0000256" key="13">
    <source>
        <dbReference type="RuleBase" id="RU003357"/>
    </source>
</evidence>
<evidence type="ECO:0000256" key="3">
    <source>
        <dbReference type="ARBA" id="ARBA00022452"/>
    </source>
</evidence>
<protein>
    <submittedName>
        <fullName evidence="17">TonB-dependent receptor</fullName>
    </submittedName>
</protein>
<organism evidence="17 18">
    <name type="scientific">Acinetobacter chinensis</name>
    <dbReference type="NCBI Taxonomy" id="2004650"/>
    <lineage>
        <taxon>Bacteria</taxon>
        <taxon>Pseudomonadati</taxon>
        <taxon>Pseudomonadota</taxon>
        <taxon>Gammaproteobacteria</taxon>
        <taxon>Moraxellales</taxon>
        <taxon>Moraxellaceae</taxon>
        <taxon>Acinetobacter</taxon>
    </lineage>
</organism>
<evidence type="ECO:0000313" key="18">
    <source>
        <dbReference type="Proteomes" id="UP001278188"/>
    </source>
</evidence>
<evidence type="ECO:0000256" key="5">
    <source>
        <dbReference type="ARBA" id="ARBA00022692"/>
    </source>
</evidence>
<dbReference type="PANTHER" id="PTHR32552">
    <property type="entry name" value="FERRICHROME IRON RECEPTOR-RELATED"/>
    <property type="match status" value="1"/>
</dbReference>
<evidence type="ECO:0000256" key="8">
    <source>
        <dbReference type="ARBA" id="ARBA00023065"/>
    </source>
</evidence>
<feature type="signal peptide" evidence="14">
    <location>
        <begin position="1"/>
        <end position="27"/>
    </location>
</feature>
<dbReference type="Pfam" id="PF07715">
    <property type="entry name" value="Plug"/>
    <property type="match status" value="1"/>
</dbReference>
<evidence type="ECO:0000259" key="16">
    <source>
        <dbReference type="Pfam" id="PF07715"/>
    </source>
</evidence>
<evidence type="ECO:0000256" key="11">
    <source>
        <dbReference type="ARBA" id="ARBA00023237"/>
    </source>
</evidence>
<reference evidence="17 18" key="1">
    <citation type="submission" date="2023-06" db="EMBL/GenBank/DDBJ databases">
        <title>Genomic Analysis of Acinetobacter Strains Recovered from South Australian Aquatic Samples provides Insights into the Circulation of Antibiotic Resistance determinants in the Environment.</title>
        <authorList>
            <person name="Tobin L."/>
            <person name="Jarocki V.M."/>
            <person name="Kenyon J."/>
            <person name="Drigo B."/>
            <person name="Donner E."/>
            <person name="Djordjevic S.P."/>
            <person name="Hamidian M."/>
        </authorList>
    </citation>
    <scope>NUCLEOTIDE SEQUENCE [LARGE SCALE GENOMIC DNA]</scope>
    <source>
        <strain evidence="17 18">SAAc652</strain>
    </source>
</reference>
<keyword evidence="5 12" id="KW-0812">Transmembrane</keyword>
<evidence type="ECO:0000256" key="4">
    <source>
        <dbReference type="ARBA" id="ARBA00022496"/>
    </source>
</evidence>
<comment type="similarity">
    <text evidence="12 13">Belongs to the TonB-dependent receptor family.</text>
</comment>
<dbReference type="CDD" id="cd01347">
    <property type="entry name" value="ligand_gated_channel"/>
    <property type="match status" value="1"/>
</dbReference>
<dbReference type="Proteomes" id="UP001278188">
    <property type="component" value="Unassembled WGS sequence"/>
</dbReference>
<dbReference type="InterPro" id="IPR012910">
    <property type="entry name" value="Plug_dom"/>
</dbReference>
<name>A0ABU3WDZ4_9GAMM</name>
<keyword evidence="17" id="KW-0675">Receptor</keyword>
<evidence type="ECO:0000313" key="17">
    <source>
        <dbReference type="EMBL" id="MDV2468431.1"/>
    </source>
</evidence>
<dbReference type="Gene3D" id="2.40.170.20">
    <property type="entry name" value="TonB-dependent receptor, beta-barrel domain"/>
    <property type="match status" value="1"/>
</dbReference>
<evidence type="ECO:0000256" key="12">
    <source>
        <dbReference type="PROSITE-ProRule" id="PRU01360"/>
    </source>
</evidence>
<keyword evidence="2 12" id="KW-0813">Transport</keyword>
<comment type="subcellular location">
    <subcellularLocation>
        <location evidence="1 12">Cell outer membrane</location>
        <topology evidence="1 12">Multi-pass membrane protein</topology>
    </subcellularLocation>
</comment>
<comment type="caution">
    <text evidence="17">The sequence shown here is derived from an EMBL/GenBank/DDBJ whole genome shotgun (WGS) entry which is preliminary data.</text>
</comment>
<keyword evidence="3 12" id="KW-1134">Transmembrane beta strand</keyword>
<keyword evidence="11 12" id="KW-0998">Cell outer membrane</keyword>
<keyword evidence="6 14" id="KW-0732">Signal</keyword>
<feature type="chain" id="PRO_5046825851" evidence="14">
    <location>
        <begin position="28"/>
        <end position="714"/>
    </location>
</feature>
<dbReference type="EMBL" id="JASVDY010000001">
    <property type="protein sequence ID" value="MDV2468431.1"/>
    <property type="molecule type" value="Genomic_DNA"/>
</dbReference>
<dbReference type="Gene3D" id="2.170.130.10">
    <property type="entry name" value="TonB-dependent receptor, plug domain"/>
    <property type="match status" value="1"/>
</dbReference>
<dbReference type="PROSITE" id="PS52016">
    <property type="entry name" value="TONB_DEPENDENT_REC_3"/>
    <property type="match status" value="1"/>
</dbReference>
<dbReference type="PANTHER" id="PTHR32552:SF68">
    <property type="entry name" value="FERRICHROME OUTER MEMBRANE TRANSPORTER_PHAGE RECEPTOR"/>
    <property type="match status" value="1"/>
</dbReference>
<dbReference type="InterPro" id="IPR039426">
    <property type="entry name" value="TonB-dep_rcpt-like"/>
</dbReference>
<dbReference type="Pfam" id="PF00593">
    <property type="entry name" value="TonB_dep_Rec_b-barrel"/>
    <property type="match status" value="1"/>
</dbReference>
<dbReference type="InterPro" id="IPR037066">
    <property type="entry name" value="Plug_dom_sf"/>
</dbReference>
<evidence type="ECO:0000256" key="7">
    <source>
        <dbReference type="ARBA" id="ARBA00023004"/>
    </source>
</evidence>
<feature type="domain" description="TonB-dependent receptor plug" evidence="16">
    <location>
        <begin position="55"/>
        <end position="162"/>
    </location>
</feature>
<accession>A0ABU3WDZ4</accession>
<keyword evidence="8" id="KW-0406">Ion transport</keyword>
<evidence type="ECO:0000256" key="14">
    <source>
        <dbReference type="SAM" id="SignalP"/>
    </source>
</evidence>
<evidence type="ECO:0000256" key="2">
    <source>
        <dbReference type="ARBA" id="ARBA00022448"/>
    </source>
</evidence>
<proteinExistence type="inferred from homology"/>
<keyword evidence="4" id="KW-0410">Iron transport</keyword>
<evidence type="ECO:0000259" key="15">
    <source>
        <dbReference type="Pfam" id="PF00593"/>
    </source>
</evidence>
<dbReference type="RefSeq" id="WP_317082465.1">
    <property type="nucleotide sequence ID" value="NZ_JASVDY010000001.1"/>
</dbReference>
<sequence>MQRKRFNHEKHLTLLLLTVCITQQLYADTEINIPSENMLPVLKYQATRTDTGFLDTSASVYRVNAPENTQSMGVNLSEVLKGVPGLQLNNRENYAQDLQISMRGFGARSTFGVRGIRLYVDGIPATMPDGQGQTSNIDLSSLSHLEVLGGPSSSLYGNSSGGTVLVTTKQGQGKDSLELGYAAGSHHKNRADLILQGGADRVGEPSYIISSSYFDTDGFRDHSEAEKVLSNAKLTWKTQNDSIINFIVNSVNIQANDPQGLTYEQWKENPKQAIVDPKYNVRKEIDQTQLGIHLDKKLTDLQSLYAMAYYGQRHVTQYQSIPEAPQLDNRHAGGVIDFKRDFYGSDLRWTLKDALPGTQFIAGLAFDAMYEDRQGYNNFNSQHNFGVKGDLRRNETNTLWNLDPYLQASWQFLENLRVDGGLRYSNVHYESRDHYIKSDSNPEKNNNDDSGKTDYHKILPSVAFNWSITPTLSSYISYAKGFETPTFTEMAYPAVGTSGINFVLKPSVSDNFEFGVKSDTVYGDITAAVFSTETKDDIVSADANNGRNTFKNADKTKRQGFEFSWNKNLWHSLNASVSYSWLDAQFDAEIPGKTQDKTVKKGNKIPGVAEKQAYFSLGWKPDTGLDAGFDLQYMDHIYVNDTNKESTPSFTVASVNAGYTWKEQDWKVRTFVRIDNLFDENYIGSVIVNDSNGRFYEPADGLNWSAGLRVTKEF</sequence>
<feature type="domain" description="TonB-dependent receptor-like beta-barrel" evidence="15">
    <location>
        <begin position="239"/>
        <end position="677"/>
    </location>
</feature>
<gene>
    <name evidence="17" type="ORF">QR674_05490</name>
</gene>
<keyword evidence="18" id="KW-1185">Reference proteome</keyword>
<evidence type="ECO:0000256" key="1">
    <source>
        <dbReference type="ARBA" id="ARBA00004571"/>
    </source>
</evidence>
<dbReference type="InterPro" id="IPR036942">
    <property type="entry name" value="Beta-barrel_TonB_sf"/>
</dbReference>
<dbReference type="SUPFAM" id="SSF56935">
    <property type="entry name" value="Porins"/>
    <property type="match status" value="1"/>
</dbReference>